<dbReference type="Gene3D" id="1.10.357.10">
    <property type="entry name" value="Tetracycline Repressor, domain 2"/>
    <property type="match status" value="1"/>
</dbReference>
<dbReference type="EMBL" id="JOJP01000001">
    <property type="protein sequence ID" value="KEI72358.1"/>
    <property type="molecule type" value="Genomic_DNA"/>
</dbReference>
<dbReference type="RefSeq" id="WP_020583720.1">
    <property type="nucleotide sequence ID" value="NZ_JOJP01000001.1"/>
</dbReference>
<keyword evidence="1 2" id="KW-0238">DNA-binding</keyword>
<keyword evidence="5" id="KW-1185">Reference proteome</keyword>
<dbReference type="eggNOG" id="COG1309">
    <property type="taxonomic scope" value="Bacteria"/>
</dbReference>
<comment type="caution">
    <text evidence="4">The sequence shown here is derived from an EMBL/GenBank/DDBJ whole genome shotgun (WGS) entry which is preliminary data.</text>
</comment>
<evidence type="ECO:0000259" key="3">
    <source>
        <dbReference type="PROSITE" id="PS50977"/>
    </source>
</evidence>
<dbReference type="InterPro" id="IPR001647">
    <property type="entry name" value="HTH_TetR"/>
</dbReference>
<dbReference type="Pfam" id="PF00440">
    <property type="entry name" value="TetR_N"/>
    <property type="match status" value="1"/>
</dbReference>
<name>A0A081KDY2_9GAMM</name>
<organism evidence="4 5">
    <name type="scientific">Endozoicomonas elysicola</name>
    <dbReference type="NCBI Taxonomy" id="305900"/>
    <lineage>
        <taxon>Bacteria</taxon>
        <taxon>Pseudomonadati</taxon>
        <taxon>Pseudomonadota</taxon>
        <taxon>Gammaproteobacteria</taxon>
        <taxon>Oceanospirillales</taxon>
        <taxon>Endozoicomonadaceae</taxon>
        <taxon>Endozoicomonas</taxon>
    </lineage>
</organism>
<feature type="domain" description="HTH tetR-type" evidence="3">
    <location>
        <begin position="14"/>
        <end position="74"/>
    </location>
</feature>
<dbReference type="PANTHER" id="PTHR30328">
    <property type="entry name" value="TRANSCRIPTIONAL REPRESSOR"/>
    <property type="match status" value="1"/>
</dbReference>
<evidence type="ECO:0000313" key="5">
    <source>
        <dbReference type="Proteomes" id="UP000027997"/>
    </source>
</evidence>
<sequence>MTDVIADKKMTKGERTAQKILDVSERIFALKGYSGTSLREVAGDVGIREPGLYRHFKSKDELYRQVLERALRPLADTMDNMLSVSEIDKAQIELLPAVMFRLLSRSPHVVILLQRALSTDSFLQSDGSGGVWLEEWLSSLVVRGQQLFRHLQIKKNATDVEVALIIVNWFNLCLGYFTSAKLFEQISGRDAFSDSCLDQQTALLQKISNVILNDFV</sequence>
<dbReference type="PANTHER" id="PTHR30328:SF54">
    <property type="entry name" value="HTH-TYPE TRANSCRIPTIONAL REPRESSOR SCO4008"/>
    <property type="match status" value="1"/>
</dbReference>
<reference evidence="4 5" key="1">
    <citation type="submission" date="2014-06" db="EMBL/GenBank/DDBJ databases">
        <title>Whole Genome Sequences of Three Symbiotic Endozoicomonas Bacteria.</title>
        <authorList>
            <person name="Neave M.J."/>
            <person name="Apprill A."/>
            <person name="Voolstra C.R."/>
        </authorList>
    </citation>
    <scope>NUCLEOTIDE SEQUENCE [LARGE SCALE GENOMIC DNA]</scope>
    <source>
        <strain evidence="4 5">DSM 22380</strain>
    </source>
</reference>
<accession>A0A081KDY2</accession>
<evidence type="ECO:0000256" key="1">
    <source>
        <dbReference type="ARBA" id="ARBA00023125"/>
    </source>
</evidence>
<dbReference type="InterPro" id="IPR050109">
    <property type="entry name" value="HTH-type_TetR-like_transc_reg"/>
</dbReference>
<dbReference type="GO" id="GO:0003677">
    <property type="term" value="F:DNA binding"/>
    <property type="evidence" value="ECO:0007669"/>
    <property type="project" value="UniProtKB-UniRule"/>
</dbReference>
<dbReference type="STRING" id="305900.GV64_17935"/>
<dbReference type="SUPFAM" id="SSF46689">
    <property type="entry name" value="Homeodomain-like"/>
    <property type="match status" value="1"/>
</dbReference>
<dbReference type="Proteomes" id="UP000027997">
    <property type="component" value="Unassembled WGS sequence"/>
</dbReference>
<dbReference type="PRINTS" id="PR00455">
    <property type="entry name" value="HTHTETR"/>
</dbReference>
<protein>
    <recommendedName>
        <fullName evidence="3">HTH tetR-type domain-containing protein</fullName>
    </recommendedName>
</protein>
<evidence type="ECO:0000256" key="2">
    <source>
        <dbReference type="PROSITE-ProRule" id="PRU00335"/>
    </source>
</evidence>
<dbReference type="AlphaFoldDB" id="A0A081KDY2"/>
<proteinExistence type="predicted"/>
<feature type="DNA-binding region" description="H-T-H motif" evidence="2">
    <location>
        <begin position="37"/>
        <end position="56"/>
    </location>
</feature>
<evidence type="ECO:0000313" key="4">
    <source>
        <dbReference type="EMBL" id="KEI72358.1"/>
    </source>
</evidence>
<dbReference type="PROSITE" id="PS50977">
    <property type="entry name" value="HTH_TETR_2"/>
    <property type="match status" value="1"/>
</dbReference>
<dbReference type="InterPro" id="IPR009057">
    <property type="entry name" value="Homeodomain-like_sf"/>
</dbReference>
<gene>
    <name evidence="4" type="ORF">GV64_17935</name>
</gene>